<reference evidence="2" key="1">
    <citation type="submission" date="2020-05" db="EMBL/GenBank/DDBJ databases">
        <title>High-Quality Genomes of Partial-Nitritation/Anammox System by Hierarchical Clustering Based Hybrid Assembly.</title>
        <authorList>
            <person name="Liu L."/>
            <person name="Wang Y."/>
            <person name="Che Y."/>
            <person name="Chen Y."/>
            <person name="Xia Y."/>
            <person name="Luo R."/>
            <person name="Cheng S.H."/>
            <person name="Zheng C."/>
            <person name="Zhang T."/>
        </authorList>
    </citation>
    <scope>NUCLEOTIDE SEQUENCE</scope>
    <source>
        <strain evidence="2">H1_PAT1</strain>
    </source>
</reference>
<feature type="coiled-coil region" evidence="1">
    <location>
        <begin position="84"/>
        <end position="111"/>
    </location>
</feature>
<dbReference type="EMBL" id="JABTTY010000002">
    <property type="protein sequence ID" value="MBE7525725.1"/>
    <property type="molecule type" value="Genomic_DNA"/>
</dbReference>
<proteinExistence type="predicted"/>
<evidence type="ECO:0000313" key="2">
    <source>
        <dbReference type="EMBL" id="MBE7525725.1"/>
    </source>
</evidence>
<dbReference type="AlphaFoldDB" id="A0A928TWL5"/>
<dbReference type="Proteomes" id="UP000710385">
    <property type="component" value="Unassembled WGS sequence"/>
</dbReference>
<keyword evidence="1" id="KW-0175">Coiled coil</keyword>
<accession>A0A928TWL5</accession>
<protein>
    <submittedName>
        <fullName evidence="2">Uncharacterized protein</fullName>
    </submittedName>
</protein>
<comment type="caution">
    <text evidence="2">The sequence shown here is derived from an EMBL/GenBank/DDBJ whole genome shotgun (WGS) entry which is preliminary data.</text>
</comment>
<evidence type="ECO:0000256" key="1">
    <source>
        <dbReference type="SAM" id="Coils"/>
    </source>
</evidence>
<sequence>MRTSELAAGLGISVQMCNRLKKRGMPCDSLQSAIEWRKRNLDITQTKSWRIDGNQGMKTVSVETTKETCTLKELQAVVNNSKQLDLKTTDADELYRNARALKEKALALQAVAGHKQFIGSLVEKSVVEKIIFERGRQFRDGVIACSRRIAPDVIGKESITEIESIIQKELRVMLEQFARLPAIQD</sequence>
<evidence type="ECO:0000313" key="3">
    <source>
        <dbReference type="Proteomes" id="UP000710385"/>
    </source>
</evidence>
<organism evidence="2 3">
    <name type="scientific">candidate division WWE3 bacterium</name>
    <dbReference type="NCBI Taxonomy" id="2053526"/>
    <lineage>
        <taxon>Bacteria</taxon>
        <taxon>Katanobacteria</taxon>
    </lineage>
</organism>
<gene>
    <name evidence="2" type="ORF">HS096_05065</name>
</gene>
<name>A0A928TWL5_UNCKA</name>